<dbReference type="GO" id="GO:0009117">
    <property type="term" value="P:nucleotide metabolic process"/>
    <property type="evidence" value="ECO:0007669"/>
    <property type="project" value="TreeGrafter"/>
</dbReference>
<proteinExistence type="predicted"/>
<evidence type="ECO:0000256" key="2">
    <source>
        <dbReference type="PIRSR" id="PIRSR601310-3"/>
    </source>
</evidence>
<evidence type="ECO:0000313" key="5">
    <source>
        <dbReference type="EMBL" id="TWE11840.1"/>
    </source>
</evidence>
<dbReference type="Gene3D" id="3.30.428.10">
    <property type="entry name" value="HIT-like"/>
    <property type="match status" value="1"/>
</dbReference>
<dbReference type="OrthoDB" id="9784774at2"/>
<dbReference type="EMBL" id="VIVQ01000001">
    <property type="protein sequence ID" value="TWE11840.1"/>
    <property type="molecule type" value="Genomic_DNA"/>
</dbReference>
<dbReference type="GO" id="GO:0003824">
    <property type="term" value="F:catalytic activity"/>
    <property type="evidence" value="ECO:0007669"/>
    <property type="project" value="InterPro"/>
</dbReference>
<accession>A0A561E8F3</accession>
<evidence type="ECO:0000256" key="1">
    <source>
        <dbReference type="PIRSR" id="PIRSR601310-1"/>
    </source>
</evidence>
<dbReference type="Proteomes" id="UP000318297">
    <property type="component" value="Unassembled WGS sequence"/>
</dbReference>
<feature type="active site" description="Tele-AMP-histidine intermediate" evidence="1">
    <location>
        <position position="102"/>
    </location>
</feature>
<evidence type="ECO:0000313" key="6">
    <source>
        <dbReference type="Proteomes" id="UP000318297"/>
    </source>
</evidence>
<evidence type="ECO:0000256" key="3">
    <source>
        <dbReference type="PROSITE-ProRule" id="PRU00464"/>
    </source>
</evidence>
<dbReference type="PRINTS" id="PR00332">
    <property type="entry name" value="HISTRIAD"/>
</dbReference>
<protein>
    <submittedName>
        <fullName evidence="5">Histidine triad (HIT) family protein</fullName>
    </submittedName>
</protein>
<dbReference type="InterPro" id="IPR001310">
    <property type="entry name" value="Histidine_triad_HIT"/>
</dbReference>
<dbReference type="SUPFAM" id="SSF54197">
    <property type="entry name" value="HIT-like"/>
    <property type="match status" value="1"/>
</dbReference>
<dbReference type="Pfam" id="PF01230">
    <property type="entry name" value="HIT"/>
    <property type="match status" value="1"/>
</dbReference>
<dbReference type="PANTHER" id="PTHR46648:SF1">
    <property type="entry name" value="ADENOSINE 5'-MONOPHOSPHORAMIDASE HNT1"/>
    <property type="match status" value="1"/>
</dbReference>
<keyword evidence="6" id="KW-1185">Reference proteome</keyword>
<dbReference type="InterPro" id="IPR036265">
    <property type="entry name" value="HIT-like_sf"/>
</dbReference>
<dbReference type="CDD" id="cd01277">
    <property type="entry name" value="HINT_subgroup"/>
    <property type="match status" value="1"/>
</dbReference>
<dbReference type="PROSITE" id="PS51084">
    <property type="entry name" value="HIT_2"/>
    <property type="match status" value="1"/>
</dbReference>
<dbReference type="AlphaFoldDB" id="A0A561E8F3"/>
<dbReference type="PANTHER" id="PTHR46648">
    <property type="entry name" value="HIT FAMILY PROTEIN 1"/>
    <property type="match status" value="1"/>
</dbReference>
<dbReference type="RefSeq" id="WP_145225366.1">
    <property type="nucleotide sequence ID" value="NZ_VIVQ01000001.1"/>
</dbReference>
<name>A0A561E8F3_9MICO</name>
<feature type="short sequence motif" description="Histidine triad motif" evidence="2 3">
    <location>
        <begin position="100"/>
        <end position="104"/>
    </location>
</feature>
<reference evidence="5 6" key="1">
    <citation type="submission" date="2019-06" db="EMBL/GenBank/DDBJ databases">
        <title>Sequencing the genomes of 1000 actinobacteria strains.</title>
        <authorList>
            <person name="Klenk H.-P."/>
        </authorList>
    </citation>
    <scope>NUCLEOTIDE SEQUENCE [LARGE SCALE GENOMIC DNA]</scope>
    <source>
        <strain evidence="5 6">DSM 19560</strain>
    </source>
</reference>
<dbReference type="InterPro" id="IPR011146">
    <property type="entry name" value="HIT-like"/>
</dbReference>
<dbReference type="InterPro" id="IPR039384">
    <property type="entry name" value="HINT"/>
</dbReference>
<sequence>MSAEADCLFCKIIAGEIPAERVDEDADTIAFMDINPGSTGHALVIPKKHARDLLEIDDDSLSAVAVAAKRLAGRAVDRLGAEGVNLLNCCGPVAWQTVFHFHMHVVPRYTDDSLQLPWRPVAGDPDAIAATAAALRGSD</sequence>
<feature type="domain" description="HIT" evidence="4">
    <location>
        <begin position="8"/>
        <end position="115"/>
    </location>
</feature>
<comment type="caution">
    <text evidence="5">The sequence shown here is derived from an EMBL/GenBank/DDBJ whole genome shotgun (WGS) entry which is preliminary data.</text>
</comment>
<evidence type="ECO:0000259" key="4">
    <source>
        <dbReference type="PROSITE" id="PS51084"/>
    </source>
</evidence>
<organism evidence="5 6">
    <name type="scientific">Rudaeicoccus suwonensis</name>
    <dbReference type="NCBI Taxonomy" id="657409"/>
    <lineage>
        <taxon>Bacteria</taxon>
        <taxon>Bacillati</taxon>
        <taxon>Actinomycetota</taxon>
        <taxon>Actinomycetes</taxon>
        <taxon>Micrococcales</taxon>
        <taxon>Dermacoccaceae</taxon>
        <taxon>Rudaeicoccus</taxon>
    </lineage>
</organism>
<gene>
    <name evidence="5" type="ORF">BKA23_0628</name>
</gene>